<keyword evidence="5" id="KW-0496">Mitochondrion</keyword>
<evidence type="ECO:0000313" key="10">
    <source>
        <dbReference type="EMBL" id="JAT31308.1"/>
    </source>
</evidence>
<dbReference type="GO" id="GO:0003723">
    <property type="term" value="F:RNA binding"/>
    <property type="evidence" value="ECO:0007669"/>
    <property type="project" value="TreeGrafter"/>
</dbReference>
<dbReference type="EMBL" id="GEBQ01008669">
    <property type="protein sequence ID" value="JAT31308.1"/>
    <property type="molecule type" value="Transcribed_RNA"/>
</dbReference>
<evidence type="ECO:0000256" key="8">
    <source>
        <dbReference type="ARBA" id="ARBA00035528"/>
    </source>
</evidence>
<evidence type="ECO:0000256" key="4">
    <source>
        <dbReference type="ARBA" id="ARBA00022980"/>
    </source>
</evidence>
<sequence>MALVSNLIRHNLLHKNYLISTVQPVRKFKSALKIKWVRPEPISCILPEMSGDLASLGTMDMSQFPTDFKASKELQSAEESVKRIHTLEFFHRKVLKEEFLTQYVDNVKSHKLDDSSPEVRIAKMTVTIRNLQIHMEKFPQDKVNKVILKETIDKRNKHLTRLRLKDYKKFEWLLDKLDLQYKVIGFGCNERVERKKSLRRLTALFIEKVKAERLAEYKAHLESQKEGFLQEKLEKLVWMKKSEEECGVTPTVTEPDIEIVRKQLQNLKVNQSKSIAE</sequence>
<dbReference type="SUPFAM" id="SSF47060">
    <property type="entry name" value="S15/NS1 RNA-binding domain"/>
    <property type="match status" value="1"/>
</dbReference>
<dbReference type="PANTHER" id="PTHR46685">
    <property type="entry name" value="28S RIBOSOMAL PROTEIN S15, MITOCHONDRIAL"/>
    <property type="match status" value="1"/>
</dbReference>
<dbReference type="GO" id="GO:0005763">
    <property type="term" value="C:mitochondrial small ribosomal subunit"/>
    <property type="evidence" value="ECO:0007669"/>
    <property type="project" value="TreeGrafter"/>
</dbReference>
<dbReference type="Pfam" id="PF00312">
    <property type="entry name" value="Ribosomal_S15"/>
    <property type="match status" value="1"/>
</dbReference>
<evidence type="ECO:0000256" key="3">
    <source>
        <dbReference type="ARBA" id="ARBA00022946"/>
    </source>
</evidence>
<dbReference type="InterPro" id="IPR052137">
    <property type="entry name" value="uS15_ribosomal"/>
</dbReference>
<dbReference type="CDD" id="cd00677">
    <property type="entry name" value="S15_NS1_EPRS_RNA-bind"/>
    <property type="match status" value="1"/>
</dbReference>
<dbReference type="InterPro" id="IPR009068">
    <property type="entry name" value="uS15_NS1_RNA-bd_sf"/>
</dbReference>
<dbReference type="SMART" id="SM01387">
    <property type="entry name" value="Ribosomal_S15"/>
    <property type="match status" value="1"/>
</dbReference>
<comment type="subcellular location">
    <subcellularLocation>
        <location evidence="1">Mitochondrion</location>
    </subcellularLocation>
</comment>
<protein>
    <recommendedName>
        <fullName evidence="7">Small ribosomal subunit protein uS15m</fullName>
    </recommendedName>
    <alternativeName>
        <fullName evidence="8">28S ribosomal protein S15, mitochondrial</fullName>
    </alternativeName>
</protein>
<evidence type="ECO:0000256" key="5">
    <source>
        <dbReference type="ARBA" id="ARBA00023128"/>
    </source>
</evidence>
<reference evidence="10" key="1">
    <citation type="submission" date="2015-11" db="EMBL/GenBank/DDBJ databases">
        <title>De novo transcriptome assembly of four potential Pierce s Disease insect vectors from Arizona vineyards.</title>
        <authorList>
            <person name="Tassone E.E."/>
        </authorList>
    </citation>
    <scope>NUCLEOTIDE SEQUENCE</scope>
</reference>
<proteinExistence type="inferred from homology"/>
<dbReference type="AlphaFoldDB" id="A0A1B6M5X4"/>
<accession>A0A1B6M5X4</accession>
<dbReference type="GO" id="GO:0032543">
    <property type="term" value="P:mitochondrial translation"/>
    <property type="evidence" value="ECO:0007669"/>
    <property type="project" value="TreeGrafter"/>
</dbReference>
<evidence type="ECO:0000256" key="6">
    <source>
        <dbReference type="ARBA" id="ARBA00023274"/>
    </source>
</evidence>
<name>A0A1B6M5X4_9HEMI</name>
<evidence type="ECO:0000256" key="1">
    <source>
        <dbReference type="ARBA" id="ARBA00004173"/>
    </source>
</evidence>
<keyword evidence="6 9" id="KW-0687">Ribonucleoprotein</keyword>
<keyword evidence="4 9" id="KW-0689">Ribosomal protein</keyword>
<comment type="similarity">
    <text evidence="2 9">Belongs to the universal ribosomal protein uS15 family.</text>
</comment>
<organism evidence="10">
    <name type="scientific">Graphocephala atropunctata</name>
    <dbReference type="NCBI Taxonomy" id="36148"/>
    <lineage>
        <taxon>Eukaryota</taxon>
        <taxon>Metazoa</taxon>
        <taxon>Ecdysozoa</taxon>
        <taxon>Arthropoda</taxon>
        <taxon>Hexapoda</taxon>
        <taxon>Insecta</taxon>
        <taxon>Pterygota</taxon>
        <taxon>Neoptera</taxon>
        <taxon>Paraneoptera</taxon>
        <taxon>Hemiptera</taxon>
        <taxon>Auchenorrhyncha</taxon>
        <taxon>Membracoidea</taxon>
        <taxon>Cicadellidae</taxon>
        <taxon>Cicadellinae</taxon>
        <taxon>Cicadellini</taxon>
        <taxon>Graphocephala</taxon>
    </lineage>
</organism>
<evidence type="ECO:0000256" key="2">
    <source>
        <dbReference type="ARBA" id="ARBA00008434"/>
    </source>
</evidence>
<evidence type="ECO:0000256" key="9">
    <source>
        <dbReference type="RuleBase" id="RU003919"/>
    </source>
</evidence>
<dbReference type="Gene3D" id="1.10.287.10">
    <property type="entry name" value="S15/NS1, RNA-binding"/>
    <property type="match status" value="1"/>
</dbReference>
<dbReference type="PANTHER" id="PTHR46685:SF1">
    <property type="entry name" value="SMALL RIBOSOMAL SUBUNIT PROTEIN US15M"/>
    <property type="match status" value="1"/>
</dbReference>
<gene>
    <name evidence="10" type="ORF">g.40698</name>
</gene>
<dbReference type="GO" id="GO:0003735">
    <property type="term" value="F:structural constituent of ribosome"/>
    <property type="evidence" value="ECO:0007669"/>
    <property type="project" value="InterPro"/>
</dbReference>
<dbReference type="InterPro" id="IPR000589">
    <property type="entry name" value="Ribosomal_uS15"/>
</dbReference>
<evidence type="ECO:0000256" key="7">
    <source>
        <dbReference type="ARBA" id="ARBA00035249"/>
    </source>
</evidence>
<keyword evidence="3" id="KW-0809">Transit peptide</keyword>